<dbReference type="Pfam" id="PF00005">
    <property type="entry name" value="ABC_tran"/>
    <property type="match status" value="2"/>
</dbReference>
<dbReference type="GO" id="GO:0005524">
    <property type="term" value="F:ATP binding"/>
    <property type="evidence" value="ECO:0007669"/>
    <property type="project" value="UniProtKB-KW"/>
</dbReference>
<dbReference type="NCBIfam" id="NF007739">
    <property type="entry name" value="PRK10419.1"/>
    <property type="match status" value="2"/>
</dbReference>
<evidence type="ECO:0000256" key="8">
    <source>
        <dbReference type="ARBA" id="ARBA00022967"/>
    </source>
</evidence>
<comment type="caution">
    <text evidence="11">The sequence shown here is derived from an EMBL/GenBank/DDBJ whole genome shotgun (WGS) entry which is preliminary data.</text>
</comment>
<gene>
    <name evidence="11" type="ORF">G8770_07410</name>
</gene>
<dbReference type="GO" id="GO:0015833">
    <property type="term" value="P:peptide transport"/>
    <property type="evidence" value="ECO:0007669"/>
    <property type="project" value="InterPro"/>
</dbReference>
<dbReference type="InterPro" id="IPR050388">
    <property type="entry name" value="ABC_Ni/Peptide_Import"/>
</dbReference>
<dbReference type="PANTHER" id="PTHR43297">
    <property type="entry name" value="OLIGOPEPTIDE TRANSPORT ATP-BINDING PROTEIN APPD"/>
    <property type="match status" value="1"/>
</dbReference>
<dbReference type="PROSITE" id="PS50893">
    <property type="entry name" value="ABC_TRANSPORTER_2"/>
    <property type="match status" value="2"/>
</dbReference>
<comment type="similarity">
    <text evidence="2">Belongs to the ABC transporter superfamily.</text>
</comment>
<dbReference type="PROSITE" id="PS00211">
    <property type="entry name" value="ABC_TRANSPORTER_1"/>
    <property type="match status" value="2"/>
</dbReference>
<dbReference type="Gene3D" id="3.40.50.300">
    <property type="entry name" value="P-loop containing nucleotide triphosphate hydrolases"/>
    <property type="match status" value="2"/>
</dbReference>
<dbReference type="FunFam" id="3.40.50.300:FF:000016">
    <property type="entry name" value="Oligopeptide ABC transporter ATP-binding component"/>
    <property type="match status" value="2"/>
</dbReference>
<keyword evidence="5" id="KW-0997">Cell inner membrane</keyword>
<evidence type="ECO:0000256" key="1">
    <source>
        <dbReference type="ARBA" id="ARBA00004417"/>
    </source>
</evidence>
<evidence type="ECO:0000313" key="12">
    <source>
        <dbReference type="Proteomes" id="UP000787472"/>
    </source>
</evidence>
<evidence type="ECO:0000256" key="6">
    <source>
        <dbReference type="ARBA" id="ARBA00022741"/>
    </source>
</evidence>
<dbReference type="GO" id="GO:0055085">
    <property type="term" value="P:transmembrane transport"/>
    <property type="evidence" value="ECO:0007669"/>
    <property type="project" value="UniProtKB-ARBA"/>
</dbReference>
<name>A0A9E5JRD8_9GAMM</name>
<proteinExistence type="inferred from homology"/>
<evidence type="ECO:0000256" key="7">
    <source>
        <dbReference type="ARBA" id="ARBA00022840"/>
    </source>
</evidence>
<evidence type="ECO:0000256" key="5">
    <source>
        <dbReference type="ARBA" id="ARBA00022519"/>
    </source>
</evidence>
<dbReference type="CDD" id="cd03257">
    <property type="entry name" value="ABC_NikE_OppD_transporters"/>
    <property type="match status" value="2"/>
</dbReference>
<dbReference type="InterPro" id="IPR017871">
    <property type="entry name" value="ABC_transporter-like_CS"/>
</dbReference>
<dbReference type="InterPro" id="IPR003593">
    <property type="entry name" value="AAA+_ATPase"/>
</dbReference>
<dbReference type="PANTHER" id="PTHR43297:SF14">
    <property type="entry name" value="ATPASE AAA-TYPE CORE DOMAIN-CONTAINING PROTEIN"/>
    <property type="match status" value="1"/>
</dbReference>
<reference evidence="11" key="1">
    <citation type="submission" date="2020-03" db="EMBL/GenBank/DDBJ databases">
        <authorList>
            <person name="Guo F."/>
        </authorList>
    </citation>
    <scope>NUCLEOTIDE SEQUENCE</scope>
    <source>
        <strain evidence="11">JCM 30134</strain>
    </source>
</reference>
<dbReference type="NCBIfam" id="NF008453">
    <property type="entry name" value="PRK11308.1"/>
    <property type="match status" value="2"/>
</dbReference>
<keyword evidence="9" id="KW-0472">Membrane</keyword>
<dbReference type="InterPro" id="IPR027417">
    <property type="entry name" value="P-loop_NTPase"/>
</dbReference>
<evidence type="ECO:0000256" key="2">
    <source>
        <dbReference type="ARBA" id="ARBA00005417"/>
    </source>
</evidence>
<comment type="subcellular location">
    <subcellularLocation>
        <location evidence="1">Cell inner membrane</location>
        <topology evidence="1">Peripheral membrane protein</topology>
    </subcellularLocation>
</comment>
<keyword evidence="4" id="KW-1003">Cell membrane</keyword>
<dbReference type="SUPFAM" id="SSF52540">
    <property type="entry name" value="P-loop containing nucleoside triphosphate hydrolases"/>
    <property type="match status" value="2"/>
</dbReference>
<sequence>MTTPAIPQPSLSGASEPSALAGTKTPLLSVKDLSVAFRQGDEISEVVDKISFEIHRGETLALVGESGSGKSMTALSILKLLPYPMAFHPSGEVWFESENLLRFSQSQMQRIRGNRIGMIFQEPMTALNPLHTIEKQIGEVICQHRGIKLRQARPLILNLLAKVQIPNAESRLKSYPHELSGGQRQRIMIAMALANEPDILIADEPTTALDVTVQKEILQLLKKLQRDEELGLLLITHDLNVVKHMAQKVIVMQRGRAVETADCSLIFTKPAHEYTRKLLLGKPQGRPVEISSDTPELLSTKQLCVSFTTQKSVFGRPLKQFHAVKNANICIESGKTLGIVGESGSGKSTLALAILRLLKSTGEINFKGSLISEIRESNLRAMRKDFQVVFQDPFASLSPRMTAAEIIQEGLNVHSKLSAEERAQRVGDVMNEVGLEVSMQNRYPHEFSGGQRQRIAIARALILNPSLLILDEPTSALDKTVQVQVVDLLRNLQRHRHLTYIFISHDLQVVKALSHKIIVMKDGEIVEQGDAEQVLTRPREPYTQELMAASLG</sequence>
<dbReference type="GO" id="GO:0005886">
    <property type="term" value="C:plasma membrane"/>
    <property type="evidence" value="ECO:0007669"/>
    <property type="project" value="UniProtKB-SubCell"/>
</dbReference>
<evidence type="ECO:0000256" key="3">
    <source>
        <dbReference type="ARBA" id="ARBA00022448"/>
    </source>
</evidence>
<dbReference type="SMART" id="SM00382">
    <property type="entry name" value="AAA"/>
    <property type="match status" value="2"/>
</dbReference>
<evidence type="ECO:0000256" key="4">
    <source>
        <dbReference type="ARBA" id="ARBA00022475"/>
    </source>
</evidence>
<accession>A0A9E5JRD8</accession>
<dbReference type="Proteomes" id="UP000787472">
    <property type="component" value="Unassembled WGS sequence"/>
</dbReference>
<feature type="domain" description="ABC transporter" evidence="10">
    <location>
        <begin position="308"/>
        <end position="547"/>
    </location>
</feature>
<keyword evidence="8" id="KW-1278">Translocase</keyword>
<dbReference type="Pfam" id="PF08352">
    <property type="entry name" value="oligo_HPY"/>
    <property type="match status" value="2"/>
</dbReference>
<keyword evidence="12" id="KW-1185">Reference proteome</keyword>
<dbReference type="AlphaFoldDB" id="A0A9E5JRD8"/>
<feature type="domain" description="ABC transporter" evidence="10">
    <location>
        <begin position="28"/>
        <end position="279"/>
    </location>
</feature>
<dbReference type="GO" id="GO:0016887">
    <property type="term" value="F:ATP hydrolysis activity"/>
    <property type="evidence" value="ECO:0007669"/>
    <property type="project" value="InterPro"/>
</dbReference>
<dbReference type="InterPro" id="IPR013563">
    <property type="entry name" value="Oligopep_ABC_C"/>
</dbReference>
<dbReference type="EMBL" id="JAAONZ010000004">
    <property type="protein sequence ID" value="NHO65367.1"/>
    <property type="molecule type" value="Genomic_DNA"/>
</dbReference>
<evidence type="ECO:0000259" key="10">
    <source>
        <dbReference type="PROSITE" id="PS50893"/>
    </source>
</evidence>
<evidence type="ECO:0000256" key="9">
    <source>
        <dbReference type="ARBA" id="ARBA00023136"/>
    </source>
</evidence>
<organism evidence="11 12">
    <name type="scientific">Pseudomaricurvus hydrocarbonicus</name>
    <dbReference type="NCBI Taxonomy" id="1470433"/>
    <lineage>
        <taxon>Bacteria</taxon>
        <taxon>Pseudomonadati</taxon>
        <taxon>Pseudomonadota</taxon>
        <taxon>Gammaproteobacteria</taxon>
        <taxon>Cellvibrionales</taxon>
        <taxon>Cellvibrionaceae</taxon>
        <taxon>Pseudomaricurvus</taxon>
    </lineage>
</organism>
<protein>
    <submittedName>
        <fullName evidence="11">ABC transporter ATP-binding protein</fullName>
    </submittedName>
</protein>
<keyword evidence="6" id="KW-0547">Nucleotide-binding</keyword>
<keyword evidence="3" id="KW-0813">Transport</keyword>
<keyword evidence="7 11" id="KW-0067">ATP-binding</keyword>
<evidence type="ECO:0000313" key="11">
    <source>
        <dbReference type="EMBL" id="NHO65367.1"/>
    </source>
</evidence>
<dbReference type="InterPro" id="IPR003439">
    <property type="entry name" value="ABC_transporter-like_ATP-bd"/>
</dbReference>